<dbReference type="Pfam" id="PF14777">
    <property type="entry name" value="BBIP10"/>
    <property type="match status" value="1"/>
</dbReference>
<evidence type="ECO:0000256" key="1">
    <source>
        <dbReference type="SAM" id="MobiDB-lite"/>
    </source>
</evidence>
<dbReference type="GO" id="GO:0097500">
    <property type="term" value="P:receptor localization to non-motile cilium"/>
    <property type="evidence" value="ECO:0007669"/>
    <property type="project" value="TreeGrafter"/>
</dbReference>
<dbReference type="PANTHER" id="PTHR28596">
    <property type="entry name" value="BBSOME-INTERACTING PROTEIN 1"/>
    <property type="match status" value="1"/>
</dbReference>
<feature type="region of interest" description="Disordered" evidence="1">
    <location>
        <begin position="52"/>
        <end position="79"/>
    </location>
</feature>
<sequence>MSSASTTFQEVLPKQGLLYNEEIPATVLCKPKLLPLKSVTLEKLERMQKEAQEKVREQEKQEELQQKDVFGLPSSDFSM</sequence>
<evidence type="ECO:0000313" key="3">
    <source>
        <dbReference type="Proteomes" id="UP001208570"/>
    </source>
</evidence>
<name>A0AAD9KA17_9ANNE</name>
<reference evidence="2" key="1">
    <citation type="journal article" date="2023" name="Mol. Biol. Evol.">
        <title>Third-Generation Sequencing Reveals the Adaptive Role of the Epigenome in Three Deep-Sea Polychaetes.</title>
        <authorList>
            <person name="Perez M."/>
            <person name="Aroh O."/>
            <person name="Sun Y."/>
            <person name="Lan Y."/>
            <person name="Juniper S.K."/>
            <person name="Young C.R."/>
            <person name="Angers B."/>
            <person name="Qian P.Y."/>
        </authorList>
    </citation>
    <scope>NUCLEOTIDE SEQUENCE</scope>
    <source>
        <strain evidence="2">P08H-3</strain>
    </source>
</reference>
<evidence type="ECO:0008006" key="4">
    <source>
        <dbReference type="Google" id="ProtNLM"/>
    </source>
</evidence>
<dbReference type="GO" id="GO:0034464">
    <property type="term" value="C:BBSome"/>
    <property type="evidence" value="ECO:0007669"/>
    <property type="project" value="InterPro"/>
</dbReference>
<keyword evidence="3" id="KW-1185">Reference proteome</keyword>
<proteinExistence type="predicted"/>
<dbReference type="GO" id="GO:0060271">
    <property type="term" value="P:cilium assembly"/>
    <property type="evidence" value="ECO:0007669"/>
    <property type="project" value="InterPro"/>
</dbReference>
<gene>
    <name evidence="2" type="ORF">LSH36_27g07050</name>
</gene>
<dbReference type="Proteomes" id="UP001208570">
    <property type="component" value="Unassembled WGS sequence"/>
</dbReference>
<organism evidence="2 3">
    <name type="scientific">Paralvinella palmiformis</name>
    <dbReference type="NCBI Taxonomy" id="53620"/>
    <lineage>
        <taxon>Eukaryota</taxon>
        <taxon>Metazoa</taxon>
        <taxon>Spiralia</taxon>
        <taxon>Lophotrochozoa</taxon>
        <taxon>Annelida</taxon>
        <taxon>Polychaeta</taxon>
        <taxon>Sedentaria</taxon>
        <taxon>Canalipalpata</taxon>
        <taxon>Terebellida</taxon>
        <taxon>Terebelliformia</taxon>
        <taxon>Alvinellidae</taxon>
        <taxon>Paralvinella</taxon>
    </lineage>
</organism>
<dbReference type="EMBL" id="JAODUP010000027">
    <property type="protein sequence ID" value="KAK2167487.1"/>
    <property type="molecule type" value="Genomic_DNA"/>
</dbReference>
<evidence type="ECO:0000313" key="2">
    <source>
        <dbReference type="EMBL" id="KAK2167487.1"/>
    </source>
</evidence>
<dbReference type="PANTHER" id="PTHR28596:SF1">
    <property type="entry name" value="BBSOME-INTERACTING PROTEIN 1"/>
    <property type="match status" value="1"/>
</dbReference>
<dbReference type="InterPro" id="IPR028233">
    <property type="entry name" value="BBIP10"/>
</dbReference>
<dbReference type="AlphaFoldDB" id="A0AAD9KA17"/>
<comment type="caution">
    <text evidence="2">The sequence shown here is derived from an EMBL/GenBank/DDBJ whole genome shotgun (WGS) entry which is preliminary data.</text>
</comment>
<protein>
    <recommendedName>
        <fullName evidence="4">BBSome-interacting protein 1</fullName>
    </recommendedName>
</protein>
<accession>A0AAD9KA17</accession>
<feature type="compositionally biased region" description="Basic and acidic residues" evidence="1">
    <location>
        <begin position="52"/>
        <end position="66"/>
    </location>
</feature>